<evidence type="ECO:0000256" key="11">
    <source>
        <dbReference type="SAM" id="MobiDB-lite"/>
    </source>
</evidence>
<dbReference type="InterPro" id="IPR000157">
    <property type="entry name" value="TIR_dom"/>
</dbReference>
<dbReference type="FunFam" id="3.10.20.370:FF:000001">
    <property type="entry name" value="Retrovirus-related Pol polyprotein from transposon 17.6-like protein"/>
    <property type="match status" value="1"/>
</dbReference>
<dbReference type="PROSITE" id="PS50104">
    <property type="entry name" value="TIR"/>
    <property type="match status" value="1"/>
</dbReference>
<evidence type="ECO:0000259" key="12">
    <source>
        <dbReference type="PROSITE" id="PS50104"/>
    </source>
</evidence>
<dbReference type="Gene3D" id="3.40.50.300">
    <property type="entry name" value="P-loop containing nucleotide triphosphate hydrolases"/>
    <property type="match status" value="1"/>
</dbReference>
<feature type="compositionally biased region" description="Low complexity" evidence="11">
    <location>
        <begin position="19"/>
        <end position="37"/>
    </location>
</feature>
<name>A0A151RR90_CAJCA</name>
<dbReference type="InterPro" id="IPR002182">
    <property type="entry name" value="NB-ARC"/>
</dbReference>
<dbReference type="InterPro" id="IPR041373">
    <property type="entry name" value="RT_RNaseH"/>
</dbReference>
<accession>A0A151RR90</accession>
<dbReference type="Pfam" id="PF17917">
    <property type="entry name" value="RT_RNaseH"/>
    <property type="match status" value="1"/>
</dbReference>
<dbReference type="InterPro" id="IPR027417">
    <property type="entry name" value="P-loop_NTPase"/>
</dbReference>
<organism evidence="13 14">
    <name type="scientific">Cajanus cajan</name>
    <name type="common">Pigeon pea</name>
    <name type="synonym">Cajanus indicus</name>
    <dbReference type="NCBI Taxonomy" id="3821"/>
    <lineage>
        <taxon>Eukaryota</taxon>
        <taxon>Viridiplantae</taxon>
        <taxon>Streptophyta</taxon>
        <taxon>Embryophyta</taxon>
        <taxon>Tracheophyta</taxon>
        <taxon>Spermatophyta</taxon>
        <taxon>Magnoliopsida</taxon>
        <taxon>eudicotyledons</taxon>
        <taxon>Gunneridae</taxon>
        <taxon>Pentapetalae</taxon>
        <taxon>rosids</taxon>
        <taxon>fabids</taxon>
        <taxon>Fabales</taxon>
        <taxon>Fabaceae</taxon>
        <taxon>Papilionoideae</taxon>
        <taxon>50 kb inversion clade</taxon>
        <taxon>NPAAA clade</taxon>
        <taxon>indigoferoid/millettioid clade</taxon>
        <taxon>Phaseoleae</taxon>
        <taxon>Cajanus</taxon>
    </lineage>
</organism>
<dbReference type="Pfam" id="PF07725">
    <property type="entry name" value="LRR_3"/>
    <property type="match status" value="1"/>
</dbReference>
<evidence type="ECO:0000256" key="8">
    <source>
        <dbReference type="ARBA" id="ARBA00022821"/>
    </source>
</evidence>
<dbReference type="Gramene" id="C.cajan_29471.t">
    <property type="protein sequence ID" value="C.cajan_29471.t"/>
    <property type="gene ID" value="C.cajan_29471"/>
</dbReference>
<dbReference type="InterPro" id="IPR001611">
    <property type="entry name" value="Leu-rich_rpt"/>
</dbReference>
<evidence type="ECO:0000256" key="7">
    <source>
        <dbReference type="ARBA" id="ARBA00022801"/>
    </source>
</evidence>
<dbReference type="InterPro" id="IPR016197">
    <property type="entry name" value="Chromo-like_dom_sf"/>
</dbReference>
<dbReference type="EMBL" id="KQ483603">
    <property type="protein sequence ID" value="KYP45064.1"/>
    <property type="molecule type" value="Genomic_DNA"/>
</dbReference>
<dbReference type="Pfam" id="PF00931">
    <property type="entry name" value="NB-ARC"/>
    <property type="match status" value="1"/>
</dbReference>
<dbReference type="SUPFAM" id="SSF46785">
    <property type="entry name" value="Winged helix' DNA-binding domain"/>
    <property type="match status" value="1"/>
</dbReference>
<keyword evidence="10" id="KW-0520">NAD</keyword>
<dbReference type="InterPro" id="IPR032675">
    <property type="entry name" value="LRR_dom_sf"/>
</dbReference>
<dbReference type="InterPro" id="IPR058192">
    <property type="entry name" value="WHD_ROQ1-like"/>
</dbReference>
<evidence type="ECO:0000256" key="3">
    <source>
        <dbReference type="ARBA" id="ARBA00022695"/>
    </source>
</evidence>
<dbReference type="Pfam" id="PF01582">
    <property type="entry name" value="TIR"/>
    <property type="match status" value="1"/>
</dbReference>
<dbReference type="Gene3D" id="3.80.10.10">
    <property type="entry name" value="Ribonuclease Inhibitor"/>
    <property type="match status" value="3"/>
</dbReference>
<dbReference type="PANTHER" id="PTHR11017">
    <property type="entry name" value="LEUCINE-RICH REPEAT-CONTAINING PROTEIN"/>
    <property type="match status" value="1"/>
</dbReference>
<protein>
    <submittedName>
        <fullName evidence="13">TMV resistance protein N</fullName>
    </submittedName>
</protein>
<dbReference type="GO" id="GO:0003964">
    <property type="term" value="F:RNA-directed DNA polymerase activity"/>
    <property type="evidence" value="ECO:0007669"/>
    <property type="project" value="UniProtKB-KW"/>
</dbReference>
<evidence type="ECO:0000256" key="2">
    <source>
        <dbReference type="ARBA" id="ARBA00022679"/>
    </source>
</evidence>
<dbReference type="Proteomes" id="UP000075243">
    <property type="component" value="Unassembled WGS sequence"/>
</dbReference>
<sequence length="1356" mass="155418">MKKSSPLWKGFLAQLGRHSPSNLNPSESSSSNLNQESIASTSSESVQNNGHRVFLSFRGVDTRKNFVDHLYGHLTRKGISVFKDDISLRKGDSISPQLMQAIGDSHVSVVVFSKDYAASSWCLEEMAFIAHCKQEANQTVFPVFYDVDPSHVRHQSGPYKKPFVKHKWKKPHKVRRWKRAMKVLASSAGWDVRNKPEFQMIENLVEAIVKVLDRNFSGIPDDLIGMQPRVQELESILNDDDVRVLGIWGMNGIGKTTQVTVLYDKISHKFNGCCFIRDVSEIYKKHIDGASVIQKQILLQTFKEENLETCDSVELSRRIKQRLHNIRVLIVLDNVDQIQQLKALAIDPKMLMKGSRMIITTTDKKILRWYSANVIHEVSLLNDNDARELFYKKAFENKDQISDYVELMIPDILKYAQRLPLAIEVMGSCLRDCNLEQWIDLLHRLENDPDDGIKNALQKCIDGLHFYDEIKNALQKCVDGLHFYEKEIFLHIACFFNGERKDYVDRILECCELYPWNGISRMVEKSLITLRDEEIYMHEMLKELGKEMVCDQHLYEPERWSRLWLYKDFSRVLTSELGADNVQAIVLNKREDITECNIEGMSRMKNLRLLILYHSTFSGSLDYLSSKLRYFSWNNYPFDSLPSNFVAIDLVELNMPNSKIKRVWEGCKNFPNMKRIELSNSKYLTESPDFSKIPKLERLDLSGCTSLSEVHPTIGLLEKLAFLSLRNCNNLVSINFDKKSNLSSLRVLHLSGCTKLKNTPDFTSATNLEYLDIDGCTSLTLIDESIGSLANLTYLSLRDCKNVVSIPHTINTMSSLQTLDLRGCLKLVNLSLGITVNASYLMPLIFLDISFCNLLELPDAILMLECLERMNLQGNNFVSIPNLFRLRRLAYLNLSHCNASNVVEPLISVNALTGVTGFRTMKVTGLFKKKPLHILIDSGSTHNFLDVHLAKKLGCEISSMDPLSVTVADGARVQINSMVKGFSWLLHNAFFKSDMLLLPLGCCDMVLGIEWLITLGDITWNFEKLTMEFMVNGRRLVLRGTTVLALPNFSKEFVLEVDASGQGVGAVLMQDRHPIAYISRCFNQQQQALSTYEKELLGVVFAVQKWRHYLLPKKFTIRTDHQSLKYILDQRLSTEFQQKWLIKLMEFDFNIEYKQGRENVAADALSMMESSPYEIVYGQTPPTYLPYLPGESKVELVDRSLQKREEMLKLAKFHMKRAQERMKQLADKHRSEREFQVGDLVFVKLHPYRQIFVAFRSNAKLAPKYYGPYPVLEKIGAVAYKVQLPANSLIHNVFHVSQLKKLVGEAHTSTDCPISEEEAVTKEPEAIIDRTTVKRGNKDVTKVLVKWKYQLYEDAT</sequence>
<keyword evidence="3" id="KW-0548">Nucleotidyltransferase</keyword>
<evidence type="ECO:0000256" key="5">
    <source>
        <dbReference type="ARBA" id="ARBA00022737"/>
    </source>
</evidence>
<evidence type="ECO:0000256" key="9">
    <source>
        <dbReference type="ARBA" id="ARBA00022918"/>
    </source>
</evidence>
<dbReference type="InterPro" id="IPR043502">
    <property type="entry name" value="DNA/RNA_pol_sf"/>
</dbReference>
<keyword evidence="5" id="KW-0677">Repeat</keyword>
<dbReference type="Gene3D" id="3.40.50.10140">
    <property type="entry name" value="Toll/interleukin-1 receptor homology (TIR) domain"/>
    <property type="match status" value="1"/>
</dbReference>
<dbReference type="GO" id="GO:0007165">
    <property type="term" value="P:signal transduction"/>
    <property type="evidence" value="ECO:0007669"/>
    <property type="project" value="InterPro"/>
</dbReference>
<dbReference type="CDD" id="cd09274">
    <property type="entry name" value="RNase_HI_RT_Ty3"/>
    <property type="match status" value="1"/>
</dbReference>
<keyword evidence="7" id="KW-0378">Hydrolase</keyword>
<keyword evidence="14" id="KW-1185">Reference proteome</keyword>
<dbReference type="CDD" id="cd00303">
    <property type="entry name" value="retropepsin_like"/>
    <property type="match status" value="1"/>
</dbReference>
<dbReference type="GO" id="GO:0043531">
    <property type="term" value="F:ADP binding"/>
    <property type="evidence" value="ECO:0007669"/>
    <property type="project" value="InterPro"/>
</dbReference>
<keyword evidence="2" id="KW-0808">Transferase</keyword>
<dbReference type="SMART" id="SM00255">
    <property type="entry name" value="TIR"/>
    <property type="match status" value="1"/>
</dbReference>
<keyword evidence="1" id="KW-0433">Leucine-rich repeat</keyword>
<dbReference type="PROSITE" id="PS51450">
    <property type="entry name" value="LRR"/>
    <property type="match status" value="1"/>
</dbReference>
<dbReference type="InterPro" id="IPR035897">
    <property type="entry name" value="Toll_tir_struct_dom_sf"/>
</dbReference>
<evidence type="ECO:0000313" key="14">
    <source>
        <dbReference type="Proteomes" id="UP000075243"/>
    </source>
</evidence>
<dbReference type="SUPFAM" id="SSF56672">
    <property type="entry name" value="DNA/RNA polymerases"/>
    <property type="match status" value="1"/>
</dbReference>
<dbReference type="SUPFAM" id="SSF52540">
    <property type="entry name" value="P-loop containing nucleoside triphosphate hydrolases"/>
    <property type="match status" value="1"/>
</dbReference>
<dbReference type="Gene3D" id="2.40.70.10">
    <property type="entry name" value="Acid Proteases"/>
    <property type="match status" value="1"/>
</dbReference>
<evidence type="ECO:0000313" key="13">
    <source>
        <dbReference type="EMBL" id="KYP45064.1"/>
    </source>
</evidence>
<dbReference type="InterPro" id="IPR011713">
    <property type="entry name" value="Leu-rich_rpt_3"/>
</dbReference>
<dbReference type="GO" id="GO:0004519">
    <property type="term" value="F:endonuclease activity"/>
    <property type="evidence" value="ECO:0007669"/>
    <property type="project" value="UniProtKB-KW"/>
</dbReference>
<evidence type="ECO:0000256" key="6">
    <source>
        <dbReference type="ARBA" id="ARBA00022759"/>
    </source>
</evidence>
<dbReference type="InterPro" id="IPR042197">
    <property type="entry name" value="Apaf_helical"/>
</dbReference>
<dbReference type="InterPro" id="IPR056924">
    <property type="entry name" value="SH3_Tf2-1"/>
</dbReference>
<gene>
    <name evidence="13" type="ORF">KK1_033426</name>
</gene>
<proteinExistence type="predicted"/>
<keyword evidence="6" id="KW-0255">Endonuclease</keyword>
<evidence type="ECO:0000256" key="1">
    <source>
        <dbReference type="ARBA" id="ARBA00022614"/>
    </source>
</evidence>
<dbReference type="InterPro" id="IPR044974">
    <property type="entry name" value="Disease_R_plants"/>
</dbReference>
<dbReference type="FunFam" id="3.40.50.10140:FF:000007">
    <property type="entry name" value="Disease resistance protein (TIR-NBS-LRR class)"/>
    <property type="match status" value="1"/>
</dbReference>
<dbReference type="Gene3D" id="3.10.20.370">
    <property type="match status" value="1"/>
</dbReference>
<keyword evidence="8" id="KW-0611">Plant defense</keyword>
<dbReference type="GO" id="GO:0016787">
    <property type="term" value="F:hydrolase activity"/>
    <property type="evidence" value="ECO:0007669"/>
    <property type="project" value="UniProtKB-KW"/>
</dbReference>
<dbReference type="InterPro" id="IPR021109">
    <property type="entry name" value="Peptidase_aspartic_dom_sf"/>
</dbReference>
<dbReference type="Gene3D" id="1.10.8.430">
    <property type="entry name" value="Helical domain of apoptotic protease-activating factors"/>
    <property type="match status" value="1"/>
</dbReference>
<keyword evidence="4" id="KW-0540">Nuclease</keyword>
<dbReference type="Pfam" id="PF23282">
    <property type="entry name" value="WHD_ROQ1"/>
    <property type="match status" value="1"/>
</dbReference>
<dbReference type="PRINTS" id="PR00364">
    <property type="entry name" value="DISEASERSIST"/>
</dbReference>
<dbReference type="SUPFAM" id="SSF52200">
    <property type="entry name" value="Toll/Interleukin receptor TIR domain"/>
    <property type="match status" value="1"/>
</dbReference>
<dbReference type="InterPro" id="IPR036390">
    <property type="entry name" value="WH_DNA-bd_sf"/>
</dbReference>
<keyword evidence="9" id="KW-0695">RNA-directed DNA polymerase</keyword>
<dbReference type="Pfam" id="PF24626">
    <property type="entry name" value="SH3_Tf2-1"/>
    <property type="match status" value="1"/>
</dbReference>
<evidence type="ECO:0000256" key="4">
    <source>
        <dbReference type="ARBA" id="ARBA00022722"/>
    </source>
</evidence>
<dbReference type="GO" id="GO:0006952">
    <property type="term" value="P:defense response"/>
    <property type="evidence" value="ECO:0007669"/>
    <property type="project" value="UniProtKB-KW"/>
</dbReference>
<dbReference type="Pfam" id="PF08284">
    <property type="entry name" value="RVP_2"/>
    <property type="match status" value="1"/>
</dbReference>
<reference evidence="13" key="1">
    <citation type="journal article" date="2012" name="Nat. Biotechnol.">
        <title>Draft genome sequence of pigeonpea (Cajanus cajan), an orphan legume crop of resource-poor farmers.</title>
        <authorList>
            <person name="Varshney R.K."/>
            <person name="Chen W."/>
            <person name="Li Y."/>
            <person name="Bharti A.K."/>
            <person name="Saxena R.K."/>
            <person name="Schlueter J.A."/>
            <person name="Donoghue M.T."/>
            <person name="Azam S."/>
            <person name="Fan G."/>
            <person name="Whaley A.M."/>
            <person name="Farmer A.D."/>
            <person name="Sheridan J."/>
            <person name="Iwata A."/>
            <person name="Tuteja R."/>
            <person name="Penmetsa R.V."/>
            <person name="Wu W."/>
            <person name="Upadhyaya H.D."/>
            <person name="Yang S.P."/>
            <person name="Shah T."/>
            <person name="Saxena K.B."/>
            <person name="Michael T."/>
            <person name="McCombie W.R."/>
            <person name="Yang B."/>
            <person name="Zhang G."/>
            <person name="Yang H."/>
            <person name="Wang J."/>
            <person name="Spillane C."/>
            <person name="Cook D.R."/>
            <person name="May G.D."/>
            <person name="Xu X."/>
            <person name="Jackson S.A."/>
        </authorList>
    </citation>
    <scope>NUCLEOTIDE SEQUENCE [LARGE SCALE GENOMIC DNA]</scope>
</reference>
<evidence type="ECO:0000256" key="10">
    <source>
        <dbReference type="ARBA" id="ARBA00023027"/>
    </source>
</evidence>
<feature type="region of interest" description="Disordered" evidence="11">
    <location>
        <begin position="16"/>
        <end position="45"/>
    </location>
</feature>
<dbReference type="PANTHER" id="PTHR11017:SF290">
    <property type="entry name" value="ADP-RIBOSYL CYCLASE_CYCLIC ADP-RIBOSE HYDROLASE"/>
    <property type="match status" value="1"/>
</dbReference>
<dbReference type="SUPFAM" id="SSF52058">
    <property type="entry name" value="L domain-like"/>
    <property type="match status" value="1"/>
</dbReference>
<dbReference type="SUPFAM" id="SSF54160">
    <property type="entry name" value="Chromo domain-like"/>
    <property type="match status" value="1"/>
</dbReference>
<feature type="domain" description="TIR" evidence="12">
    <location>
        <begin position="49"/>
        <end position="212"/>
    </location>
</feature>